<accession>A0A4U0F7P0</accession>
<keyword evidence="1 3" id="KW-0808">Transferase</keyword>
<dbReference type="OrthoDB" id="1845399at2"/>
<keyword evidence="2" id="KW-0749">Sporulation</keyword>
<name>A0A4U0F7P0_9BACL</name>
<dbReference type="InterPro" id="IPR020916">
    <property type="entry name" value="Gln_gamma-glutamylTfrase_bac"/>
</dbReference>
<dbReference type="EMBL" id="SUPK01000008">
    <property type="protein sequence ID" value="TJY40706.1"/>
    <property type="molecule type" value="Genomic_DNA"/>
</dbReference>
<evidence type="ECO:0000313" key="4">
    <source>
        <dbReference type="Proteomes" id="UP000309673"/>
    </source>
</evidence>
<evidence type="ECO:0000256" key="2">
    <source>
        <dbReference type="ARBA" id="ARBA00022969"/>
    </source>
</evidence>
<evidence type="ECO:0000313" key="3">
    <source>
        <dbReference type="EMBL" id="TJY40706.1"/>
    </source>
</evidence>
<organism evidence="3 4">
    <name type="scientific">Cohnella pontilimi</name>
    <dbReference type="NCBI Taxonomy" id="2564100"/>
    <lineage>
        <taxon>Bacteria</taxon>
        <taxon>Bacillati</taxon>
        <taxon>Bacillota</taxon>
        <taxon>Bacilli</taxon>
        <taxon>Bacillales</taxon>
        <taxon>Paenibacillaceae</taxon>
        <taxon>Cohnella</taxon>
    </lineage>
</organism>
<protein>
    <submittedName>
        <fullName evidence="3">Protein-glutamine gamma-glutamyltransferase</fullName>
    </submittedName>
</protein>
<dbReference type="GO" id="GO:0030435">
    <property type="term" value="P:sporulation resulting in formation of a cellular spore"/>
    <property type="evidence" value="ECO:0007669"/>
    <property type="project" value="UniProtKB-KW"/>
</dbReference>
<evidence type="ECO:0000256" key="1">
    <source>
        <dbReference type="ARBA" id="ARBA00022679"/>
    </source>
</evidence>
<dbReference type="Proteomes" id="UP000309673">
    <property type="component" value="Unassembled WGS sequence"/>
</dbReference>
<dbReference type="GO" id="GO:0003810">
    <property type="term" value="F:protein-glutamine gamma-glutamyltransferase activity"/>
    <property type="evidence" value="ECO:0007669"/>
    <property type="project" value="InterPro"/>
</dbReference>
<sequence>MILIGNSDSVDIGALPLSQTERAVAMKKQRSPVTYRYESTDALLFELRMRSRIVDSAYALLASGIRFTTFEYSEGREPYWFRMVNGGLRLNPDIQPSEAILDIFYNGRAYAVECATAIVIVLYRAVLESIGRGPFNLYFRDLLLYDWHYDEDLRMKSIDNIEEANVGDVLYFKNPDHAPDQPQWQGENTVLLPGGVHYGHGIGIKSTEGIIAGLNRRRRPGSQISAYLTDRVVFPDFAYLRRLSGIVGRIGSSIYIQNL</sequence>
<dbReference type="AlphaFoldDB" id="A0A4U0F7P0"/>
<comment type="caution">
    <text evidence="3">The sequence shown here is derived from an EMBL/GenBank/DDBJ whole genome shotgun (WGS) entry which is preliminary data.</text>
</comment>
<proteinExistence type="predicted"/>
<dbReference type="Pfam" id="PF20085">
    <property type="entry name" value="TGL"/>
    <property type="match status" value="1"/>
</dbReference>
<gene>
    <name evidence="3" type="ORF">E5161_16270</name>
</gene>
<keyword evidence="4" id="KW-1185">Reference proteome</keyword>
<reference evidence="3 4" key="1">
    <citation type="submission" date="2019-04" db="EMBL/GenBank/DDBJ databases">
        <title>Cohnella sp. nov., isolated from soil.</title>
        <authorList>
            <person name="Kim W."/>
        </authorList>
    </citation>
    <scope>NUCLEOTIDE SEQUENCE [LARGE SCALE GENOMIC DNA]</scope>
    <source>
        <strain evidence="3 4">CAU 1483</strain>
    </source>
</reference>
<dbReference type="RefSeq" id="WP_136778896.1">
    <property type="nucleotide sequence ID" value="NZ_SUPK01000008.1"/>
</dbReference>